<feature type="domain" description="PD-(D/E)XK nuclease-like" evidence="2">
    <location>
        <begin position="183"/>
        <end position="391"/>
    </location>
</feature>
<feature type="compositionally biased region" description="Low complexity" evidence="1">
    <location>
        <begin position="99"/>
        <end position="122"/>
    </location>
</feature>
<dbReference type="InterPro" id="IPR046797">
    <property type="entry name" value="PDDEXK_12"/>
</dbReference>
<feature type="compositionally biased region" description="Polar residues" evidence="1">
    <location>
        <begin position="79"/>
        <end position="88"/>
    </location>
</feature>
<dbReference type="EMBL" id="ML976704">
    <property type="protein sequence ID" value="KAF1969952.1"/>
    <property type="molecule type" value="Genomic_DNA"/>
</dbReference>
<reference evidence="3" key="1">
    <citation type="journal article" date="2020" name="Stud. Mycol.">
        <title>101 Dothideomycetes genomes: a test case for predicting lifestyles and emergence of pathogens.</title>
        <authorList>
            <person name="Haridas S."/>
            <person name="Albert R."/>
            <person name="Binder M."/>
            <person name="Bloem J."/>
            <person name="Labutti K."/>
            <person name="Salamov A."/>
            <person name="Andreopoulos B."/>
            <person name="Baker S."/>
            <person name="Barry K."/>
            <person name="Bills G."/>
            <person name="Bluhm B."/>
            <person name="Cannon C."/>
            <person name="Castanera R."/>
            <person name="Culley D."/>
            <person name="Daum C."/>
            <person name="Ezra D."/>
            <person name="Gonzalez J."/>
            <person name="Henrissat B."/>
            <person name="Kuo A."/>
            <person name="Liang C."/>
            <person name="Lipzen A."/>
            <person name="Lutzoni F."/>
            <person name="Magnuson J."/>
            <person name="Mondo S."/>
            <person name="Nolan M."/>
            <person name="Ohm R."/>
            <person name="Pangilinan J."/>
            <person name="Park H.-J."/>
            <person name="Ramirez L."/>
            <person name="Alfaro M."/>
            <person name="Sun H."/>
            <person name="Tritt A."/>
            <person name="Yoshinaga Y."/>
            <person name="Zwiers L.-H."/>
            <person name="Turgeon B."/>
            <person name="Goodwin S."/>
            <person name="Spatafora J."/>
            <person name="Crous P."/>
            <person name="Grigoriev I."/>
        </authorList>
    </citation>
    <scope>NUCLEOTIDE SEQUENCE</scope>
    <source>
        <strain evidence="3">CBS 107.79</strain>
    </source>
</reference>
<dbReference type="Pfam" id="PF20516">
    <property type="entry name" value="PDDEXK_12"/>
    <property type="match status" value="1"/>
</dbReference>
<dbReference type="AlphaFoldDB" id="A0A6A5V1P2"/>
<dbReference type="Proteomes" id="UP000800036">
    <property type="component" value="Unassembled WGS sequence"/>
</dbReference>
<feature type="compositionally biased region" description="Polar residues" evidence="1">
    <location>
        <begin position="436"/>
        <end position="456"/>
    </location>
</feature>
<keyword evidence="4" id="KW-1185">Reference proteome</keyword>
<evidence type="ECO:0000259" key="2">
    <source>
        <dbReference type="Pfam" id="PF20516"/>
    </source>
</evidence>
<feature type="region of interest" description="Disordered" evidence="1">
    <location>
        <begin position="23"/>
        <end position="124"/>
    </location>
</feature>
<protein>
    <recommendedName>
        <fullName evidence="2">PD-(D/E)XK nuclease-like domain-containing protein</fullName>
    </recommendedName>
</protein>
<evidence type="ECO:0000313" key="3">
    <source>
        <dbReference type="EMBL" id="KAF1969952.1"/>
    </source>
</evidence>
<evidence type="ECO:0000256" key="1">
    <source>
        <dbReference type="SAM" id="MobiDB-lite"/>
    </source>
</evidence>
<evidence type="ECO:0000313" key="4">
    <source>
        <dbReference type="Proteomes" id="UP000800036"/>
    </source>
</evidence>
<dbReference type="OrthoDB" id="3782435at2759"/>
<feature type="region of interest" description="Disordered" evidence="1">
    <location>
        <begin position="427"/>
        <end position="456"/>
    </location>
</feature>
<organism evidence="3 4">
    <name type="scientific">Bimuria novae-zelandiae CBS 107.79</name>
    <dbReference type="NCBI Taxonomy" id="1447943"/>
    <lineage>
        <taxon>Eukaryota</taxon>
        <taxon>Fungi</taxon>
        <taxon>Dikarya</taxon>
        <taxon>Ascomycota</taxon>
        <taxon>Pezizomycotina</taxon>
        <taxon>Dothideomycetes</taxon>
        <taxon>Pleosporomycetidae</taxon>
        <taxon>Pleosporales</taxon>
        <taxon>Massarineae</taxon>
        <taxon>Didymosphaeriaceae</taxon>
        <taxon>Bimuria</taxon>
    </lineage>
</organism>
<sequence>MVSESPCIPQYDRISAWVASAPEFCHPLTPPSDDDSRPHSTPLKRKRAMSLPANAPASSLYRSDSPKRRRTDDTDDVQPEQSASQLGSKTPLALNERNTFSPPASRVSSSPKRSSSPTRETPIILRSAYPPVLVESLNGLKEAPPEHAERLGDWLAEGIDFGFIPQGLQRVIKNDPEVGHQTTKPADFDRSDTRSAEELSAIWKEVKKIFLNARDCKDGGRDENAWCDDVVRPLLHLAMELDGNDRWWFQSVQSQSINPLYLSTIPAASLTDSGRRKFMDRKTDYVLSYSHRHSDISALYKRLDIVNNREIGHTLDTFTKRTALFSGFEVKPASGDHTEAELQMSVWIAASLRKKQELARIAQTSFEPTTMVEPALTIVGHEHSVYYAYPREDLHLPTLAMGSILVPAVGPVPGTWSDLPVISPGRARNALAPTAPSGNNDHCQRPSSTPKNGAPP</sequence>
<gene>
    <name evidence="3" type="ORF">BU23DRAFT_601152</name>
</gene>
<proteinExistence type="predicted"/>
<accession>A0A6A5V1P2</accession>
<name>A0A6A5V1P2_9PLEO</name>